<dbReference type="EMBL" id="CATOUU010000026">
    <property type="protein sequence ID" value="CAI9913512.1"/>
    <property type="molecule type" value="Genomic_DNA"/>
</dbReference>
<comment type="caution">
    <text evidence="1">The sequence shown here is derived from an EMBL/GenBank/DDBJ whole genome shotgun (WGS) entry which is preliminary data.</text>
</comment>
<sequence>MIRILSVRSIGATTNISIKYYYKRISTITLKHTHIHTFKTPFIRKNIQQTKNFGKQNSAAGTNKTENYFLKKQCELRLTDCSVGVCGVIPLCGHALVAPCPFDGSD</sequence>
<dbReference type="Proteomes" id="UP001642409">
    <property type="component" value="Unassembled WGS sequence"/>
</dbReference>
<reference evidence="2 3" key="2">
    <citation type="submission" date="2024-07" db="EMBL/GenBank/DDBJ databases">
        <authorList>
            <person name="Akdeniz Z."/>
        </authorList>
    </citation>
    <scope>NUCLEOTIDE SEQUENCE [LARGE SCALE GENOMIC DNA]</scope>
</reference>
<organism evidence="1">
    <name type="scientific">Hexamita inflata</name>
    <dbReference type="NCBI Taxonomy" id="28002"/>
    <lineage>
        <taxon>Eukaryota</taxon>
        <taxon>Metamonada</taxon>
        <taxon>Diplomonadida</taxon>
        <taxon>Hexamitidae</taxon>
        <taxon>Hexamitinae</taxon>
        <taxon>Hexamita</taxon>
    </lineage>
</organism>
<protein>
    <submittedName>
        <fullName evidence="2">Hypothetical_protein</fullName>
    </submittedName>
</protein>
<proteinExistence type="predicted"/>
<accession>A0AA86TDR9</accession>
<name>A0AA86TDR9_9EUKA</name>
<evidence type="ECO:0000313" key="3">
    <source>
        <dbReference type="Proteomes" id="UP001642409"/>
    </source>
</evidence>
<evidence type="ECO:0000313" key="1">
    <source>
        <dbReference type="EMBL" id="CAI9913512.1"/>
    </source>
</evidence>
<keyword evidence="3" id="KW-1185">Reference proteome</keyword>
<gene>
    <name evidence="1" type="ORF">HINF_LOCUS1157</name>
    <name evidence="2" type="ORF">HINF_LOCUS54997</name>
</gene>
<dbReference type="AlphaFoldDB" id="A0AA86TDR9"/>
<dbReference type="EMBL" id="CAXDID020000289">
    <property type="protein sequence ID" value="CAL6071131.1"/>
    <property type="molecule type" value="Genomic_DNA"/>
</dbReference>
<evidence type="ECO:0000313" key="2">
    <source>
        <dbReference type="EMBL" id="CAL6071131.1"/>
    </source>
</evidence>
<reference evidence="1" key="1">
    <citation type="submission" date="2023-06" db="EMBL/GenBank/DDBJ databases">
        <authorList>
            <person name="Kurt Z."/>
        </authorList>
    </citation>
    <scope>NUCLEOTIDE SEQUENCE</scope>
</reference>